<dbReference type="GO" id="GO:0016746">
    <property type="term" value="F:acyltransferase activity"/>
    <property type="evidence" value="ECO:0007669"/>
    <property type="project" value="UniProtKB-KW"/>
</dbReference>
<keyword evidence="5" id="KW-1185">Reference proteome</keyword>
<dbReference type="PANTHER" id="PTHR23416">
    <property type="entry name" value="SIALIC ACID SYNTHASE-RELATED"/>
    <property type="match status" value="1"/>
</dbReference>
<dbReference type="Gene3D" id="2.160.10.10">
    <property type="entry name" value="Hexapeptide repeat proteins"/>
    <property type="match status" value="1"/>
</dbReference>
<organism evidence="4 5">
    <name type="scientific">Bizionia paragorgiae</name>
    <dbReference type="NCBI Taxonomy" id="283786"/>
    <lineage>
        <taxon>Bacteria</taxon>
        <taxon>Pseudomonadati</taxon>
        <taxon>Bacteroidota</taxon>
        <taxon>Flavobacteriia</taxon>
        <taxon>Flavobacteriales</taxon>
        <taxon>Flavobacteriaceae</taxon>
        <taxon>Bizionia</taxon>
    </lineage>
</organism>
<sequence length="171" mass="19243">MLNKIKYAIYYSIIQYLPHSKYAMIFNRIRCGYVCNVLKIMKPNPQNYFESNIYIGNIDAVSIGEHCHINEHAYIQGAKIGDFVMIAPYVTILKSAHNFERVDIPMIKQGETSYEIPVIENDVWIGRNVIILPGVNIGRGSIVAAGSVVTKNVGEFEIVGGVPAKLIRKRK</sequence>
<evidence type="ECO:0000256" key="3">
    <source>
        <dbReference type="ARBA" id="ARBA00023315"/>
    </source>
</evidence>
<evidence type="ECO:0000313" key="4">
    <source>
        <dbReference type="EMBL" id="SDZ80937.1"/>
    </source>
</evidence>
<protein>
    <submittedName>
        <fullName evidence="4">Maltose O-acetyltransferase</fullName>
    </submittedName>
</protein>
<dbReference type="Pfam" id="PF00132">
    <property type="entry name" value="Hexapep"/>
    <property type="match status" value="1"/>
</dbReference>
<accession>A0A1H3W1C5</accession>
<proteinExistence type="predicted"/>
<dbReference type="STRING" id="283786.SAMN04487990_102174"/>
<keyword evidence="1 4" id="KW-0808">Transferase</keyword>
<keyword evidence="3" id="KW-0012">Acyltransferase</keyword>
<dbReference type="InterPro" id="IPR011004">
    <property type="entry name" value="Trimer_LpxA-like_sf"/>
</dbReference>
<dbReference type="Proteomes" id="UP000198846">
    <property type="component" value="Unassembled WGS sequence"/>
</dbReference>
<reference evidence="4 5" key="1">
    <citation type="submission" date="2016-10" db="EMBL/GenBank/DDBJ databases">
        <authorList>
            <person name="de Groot N.N."/>
        </authorList>
    </citation>
    <scope>NUCLEOTIDE SEQUENCE [LARGE SCALE GENOMIC DNA]</scope>
    <source>
        <strain evidence="4 5">DSM 23842</strain>
    </source>
</reference>
<evidence type="ECO:0000256" key="1">
    <source>
        <dbReference type="ARBA" id="ARBA00022679"/>
    </source>
</evidence>
<gene>
    <name evidence="4" type="ORF">SAMN04487990_102174</name>
</gene>
<dbReference type="InterPro" id="IPR001451">
    <property type="entry name" value="Hexapep"/>
</dbReference>
<dbReference type="InterPro" id="IPR051159">
    <property type="entry name" value="Hexapeptide_acetyltransf"/>
</dbReference>
<dbReference type="OrthoDB" id="9812571at2"/>
<dbReference type="CDD" id="cd04647">
    <property type="entry name" value="LbH_MAT_like"/>
    <property type="match status" value="1"/>
</dbReference>
<name>A0A1H3W1C5_BIZPA</name>
<dbReference type="InterPro" id="IPR018357">
    <property type="entry name" value="Hexapep_transf_CS"/>
</dbReference>
<dbReference type="AlphaFoldDB" id="A0A1H3W1C5"/>
<dbReference type="PROSITE" id="PS00101">
    <property type="entry name" value="HEXAPEP_TRANSFERASES"/>
    <property type="match status" value="1"/>
</dbReference>
<evidence type="ECO:0000313" key="5">
    <source>
        <dbReference type="Proteomes" id="UP000198846"/>
    </source>
</evidence>
<dbReference type="EMBL" id="FNQK01000002">
    <property type="protein sequence ID" value="SDZ80937.1"/>
    <property type="molecule type" value="Genomic_DNA"/>
</dbReference>
<keyword evidence="2" id="KW-0677">Repeat</keyword>
<dbReference type="SUPFAM" id="SSF51161">
    <property type="entry name" value="Trimeric LpxA-like enzymes"/>
    <property type="match status" value="1"/>
</dbReference>
<evidence type="ECO:0000256" key="2">
    <source>
        <dbReference type="ARBA" id="ARBA00022737"/>
    </source>
</evidence>